<protein>
    <submittedName>
        <fullName evidence="2">Fur family transcriptional regulator</fullName>
    </submittedName>
</protein>
<evidence type="ECO:0000313" key="2">
    <source>
        <dbReference type="EMBL" id="CAA6801643.1"/>
    </source>
</evidence>
<gene>
    <name evidence="2" type="ORF">HELGO_WM31134</name>
</gene>
<dbReference type="GO" id="GO:0003700">
    <property type="term" value="F:DNA-binding transcription factor activity"/>
    <property type="evidence" value="ECO:0007669"/>
    <property type="project" value="InterPro"/>
</dbReference>
<dbReference type="Gene3D" id="1.10.10.10">
    <property type="entry name" value="Winged helix-like DNA-binding domain superfamily/Winged helix DNA-binding domain"/>
    <property type="match status" value="1"/>
</dbReference>
<dbReference type="AlphaFoldDB" id="A0A6S6S1P2"/>
<keyword evidence="1" id="KW-0862">Zinc</keyword>
<reference evidence="2" key="1">
    <citation type="submission" date="2020-01" db="EMBL/GenBank/DDBJ databases">
        <authorList>
            <person name="Meier V. D."/>
            <person name="Meier V D."/>
        </authorList>
    </citation>
    <scope>NUCLEOTIDE SEQUENCE</scope>
    <source>
        <strain evidence="2">HLG_WM_MAG_10</strain>
    </source>
</reference>
<accession>A0A6S6S1P2</accession>
<dbReference type="InterPro" id="IPR036388">
    <property type="entry name" value="WH-like_DNA-bd_sf"/>
</dbReference>
<dbReference type="InterPro" id="IPR036390">
    <property type="entry name" value="WH_DNA-bd_sf"/>
</dbReference>
<dbReference type="Pfam" id="PF01475">
    <property type="entry name" value="FUR"/>
    <property type="match status" value="1"/>
</dbReference>
<name>A0A6S6S1P2_9BACT</name>
<evidence type="ECO:0000256" key="1">
    <source>
        <dbReference type="PIRSR" id="PIRSR602481-1"/>
    </source>
</evidence>
<comment type="cofactor">
    <cofactor evidence="1">
        <name>Zn(2+)</name>
        <dbReference type="ChEBI" id="CHEBI:29105"/>
    </cofactor>
    <text evidence="1">Binds 1 zinc ion per subunit.</text>
</comment>
<feature type="binding site" evidence="1">
    <location>
        <position position="123"/>
    </location>
    <ligand>
        <name>Zn(2+)</name>
        <dbReference type="ChEBI" id="CHEBI:29105"/>
    </ligand>
</feature>
<dbReference type="EMBL" id="CACVAQ010000066">
    <property type="protein sequence ID" value="CAA6801643.1"/>
    <property type="molecule type" value="Genomic_DNA"/>
</dbReference>
<feature type="binding site" evidence="1">
    <location>
        <position position="91"/>
    </location>
    <ligand>
        <name>Zn(2+)</name>
        <dbReference type="ChEBI" id="CHEBI:29105"/>
    </ligand>
</feature>
<sequence length="129" mass="14539">MKSTRNTTAKSAIQSLLQQSNTALSHKEIQTEVGELCNRVTIYRILDRLVEEGEIHKIINTDGVIKYAPCHQCDSNHQHNHDHVHFSCVKCDSVTCLDNVQPSYNLPPNYQVQEVNFTLSGICPNCITC</sequence>
<keyword evidence="1" id="KW-0479">Metal-binding</keyword>
<dbReference type="GO" id="GO:0046872">
    <property type="term" value="F:metal ion binding"/>
    <property type="evidence" value="ECO:0007669"/>
    <property type="project" value="UniProtKB-KW"/>
</dbReference>
<dbReference type="InterPro" id="IPR002481">
    <property type="entry name" value="FUR"/>
</dbReference>
<organism evidence="2">
    <name type="scientific">uncultured Aureispira sp</name>
    <dbReference type="NCBI Taxonomy" id="1331704"/>
    <lineage>
        <taxon>Bacteria</taxon>
        <taxon>Pseudomonadati</taxon>
        <taxon>Bacteroidota</taxon>
        <taxon>Saprospiria</taxon>
        <taxon>Saprospirales</taxon>
        <taxon>Saprospiraceae</taxon>
        <taxon>Aureispira</taxon>
        <taxon>environmental samples</taxon>
    </lineage>
</organism>
<feature type="binding site" evidence="1">
    <location>
        <position position="88"/>
    </location>
    <ligand>
        <name>Zn(2+)</name>
        <dbReference type="ChEBI" id="CHEBI:29105"/>
    </ligand>
</feature>
<feature type="binding site" evidence="1">
    <location>
        <position position="126"/>
    </location>
    <ligand>
        <name>Zn(2+)</name>
        <dbReference type="ChEBI" id="CHEBI:29105"/>
    </ligand>
</feature>
<proteinExistence type="predicted"/>
<dbReference type="SUPFAM" id="SSF46785">
    <property type="entry name" value="Winged helix' DNA-binding domain"/>
    <property type="match status" value="1"/>
</dbReference>